<feature type="region of interest" description="Disordered" evidence="1">
    <location>
        <begin position="1"/>
        <end position="412"/>
    </location>
</feature>
<feature type="compositionally biased region" description="Basic and acidic residues" evidence="1">
    <location>
        <begin position="147"/>
        <end position="169"/>
    </location>
</feature>
<feature type="compositionally biased region" description="Low complexity" evidence="1">
    <location>
        <begin position="10"/>
        <end position="19"/>
    </location>
</feature>
<feature type="compositionally biased region" description="Basic and acidic residues" evidence="1">
    <location>
        <begin position="322"/>
        <end position="363"/>
    </location>
</feature>
<feature type="compositionally biased region" description="Basic residues" evidence="1">
    <location>
        <begin position="246"/>
        <end position="321"/>
    </location>
</feature>
<evidence type="ECO:0000313" key="2">
    <source>
        <dbReference type="EMBL" id="CAA9484476.1"/>
    </source>
</evidence>
<name>A0A6J4S659_9ACTN</name>
<reference evidence="2" key="1">
    <citation type="submission" date="2020-02" db="EMBL/GenBank/DDBJ databases">
        <authorList>
            <person name="Meier V. D."/>
        </authorList>
    </citation>
    <scope>NUCLEOTIDE SEQUENCE</scope>
    <source>
        <strain evidence="2">AVDCRST_MAG38</strain>
    </source>
</reference>
<feature type="compositionally biased region" description="Basic residues" evidence="1">
    <location>
        <begin position="44"/>
        <end position="54"/>
    </location>
</feature>
<feature type="compositionally biased region" description="Basic residues" evidence="1">
    <location>
        <begin position="127"/>
        <end position="144"/>
    </location>
</feature>
<keyword evidence="2" id="KW-0560">Oxidoreductase</keyword>
<dbReference type="EMBL" id="CADCVJ010000189">
    <property type="protein sequence ID" value="CAA9484476.1"/>
    <property type="molecule type" value="Genomic_DNA"/>
</dbReference>
<sequence>GRRNGRTHPARAAARPFPAHGQPGRSASPRRGVQLRHGQPLVRPGRRPARHGRGHAGGAALLLPGGAGPDPDPPARRAHARVLRLPRPAQRRARPLQGRHPLPSGGRPRRGACAGLADDLEDGDRRHPVRGRQGRHQRPRRPARRVGAADRHALVHRQDREGPGPDARHTGARRQHQRPRDGVDDGRVRQAPRPHAGDRHRQADRPRRLLRARGGDRPRRRADVHRGRAGARAAAGGHARRDPGLRQRRLLGGAHHRRPGLSHRGRLRRAWRHPFRRGHRRARAARVRLRRRPRARLPRRRRRLGRRAHRHRMRGVHPRRAGRADQRGQRRVDALPDPHRGRQLADDPRGRRDPPRRRGDGRSRRPGQRGRRRRLLLRVGAEPAALPLGGGGGQRPAAHDHERRLSRGDRACRARRDLAARGGIRDRHRARGGGVARPRLHAV</sequence>
<protein>
    <submittedName>
        <fullName evidence="2">NAD-specific glutamate dehydrogenase NADP-specific glutamate dehydrogenase</fullName>
        <ecNumber evidence="2">1.4.1.2</ecNumber>
        <ecNumber evidence="2">1.4.1.4</ecNumber>
    </submittedName>
</protein>
<evidence type="ECO:0000256" key="1">
    <source>
        <dbReference type="SAM" id="MobiDB-lite"/>
    </source>
</evidence>
<proteinExistence type="predicted"/>
<dbReference type="EC" id="1.4.1.4" evidence="2"/>
<feature type="non-terminal residue" evidence="2">
    <location>
        <position position="443"/>
    </location>
</feature>
<dbReference type="AlphaFoldDB" id="A0A6J4S659"/>
<dbReference type="GO" id="GO:0004352">
    <property type="term" value="F:glutamate dehydrogenase (NAD+) activity"/>
    <property type="evidence" value="ECO:0007669"/>
    <property type="project" value="UniProtKB-EC"/>
</dbReference>
<feature type="compositionally biased region" description="Basic residues" evidence="1">
    <location>
        <begin position="76"/>
        <end position="94"/>
    </location>
</feature>
<feature type="compositionally biased region" description="Basic residues" evidence="1">
    <location>
        <begin position="218"/>
        <end position="229"/>
    </location>
</feature>
<gene>
    <name evidence="2" type="ORF">AVDCRST_MAG38-2240</name>
</gene>
<feature type="compositionally biased region" description="Basic and acidic residues" evidence="1">
    <location>
        <begin position="178"/>
        <end position="188"/>
    </location>
</feature>
<dbReference type="GO" id="GO:0004354">
    <property type="term" value="F:glutamate dehydrogenase (NADP+) activity"/>
    <property type="evidence" value="ECO:0007669"/>
    <property type="project" value="UniProtKB-EC"/>
</dbReference>
<feature type="non-terminal residue" evidence="2">
    <location>
        <position position="1"/>
    </location>
</feature>
<feature type="compositionally biased region" description="Low complexity" evidence="1">
    <location>
        <begin position="377"/>
        <end position="387"/>
    </location>
</feature>
<feature type="compositionally biased region" description="Basic and acidic residues" evidence="1">
    <location>
        <begin position="195"/>
        <end position="217"/>
    </location>
</feature>
<feature type="compositionally biased region" description="Basic and acidic residues" evidence="1">
    <location>
        <begin position="397"/>
        <end position="412"/>
    </location>
</feature>
<accession>A0A6J4S659</accession>
<dbReference type="EC" id="1.4.1.2" evidence="2"/>
<feature type="compositionally biased region" description="Basic residues" evidence="1">
    <location>
        <begin position="364"/>
        <end position="376"/>
    </location>
</feature>
<organism evidence="2">
    <name type="scientific">uncultured Solirubrobacteraceae bacterium</name>
    <dbReference type="NCBI Taxonomy" id="1162706"/>
    <lineage>
        <taxon>Bacteria</taxon>
        <taxon>Bacillati</taxon>
        <taxon>Actinomycetota</taxon>
        <taxon>Thermoleophilia</taxon>
        <taxon>Solirubrobacterales</taxon>
        <taxon>Solirubrobacteraceae</taxon>
        <taxon>environmental samples</taxon>
    </lineage>
</organism>